<dbReference type="Pfam" id="PF01467">
    <property type="entry name" value="CTP_transf_like"/>
    <property type="match status" value="1"/>
</dbReference>
<dbReference type="InterPro" id="IPR014729">
    <property type="entry name" value="Rossmann-like_a/b/a_fold"/>
</dbReference>
<dbReference type="STRING" id="76731.RD2015_3468"/>
<comment type="function">
    <text evidence="1 11">Catalyzes the reversible adenylation of nicotinate mononucleotide (NaMN) to nicotinic acid adenine dinucleotide (NaAD).</text>
</comment>
<dbReference type="GO" id="GO:0009435">
    <property type="term" value="P:NAD+ biosynthetic process"/>
    <property type="evidence" value="ECO:0007669"/>
    <property type="project" value="UniProtKB-UniRule"/>
</dbReference>
<dbReference type="RefSeq" id="WP_232309810.1">
    <property type="nucleotide sequence ID" value="NZ_CP013729.1"/>
</dbReference>
<accession>A0A0U3E3Y6</accession>
<dbReference type="NCBIfam" id="TIGR00125">
    <property type="entry name" value="cyt_tran_rel"/>
    <property type="match status" value="1"/>
</dbReference>
<dbReference type="PANTHER" id="PTHR39321">
    <property type="entry name" value="NICOTINATE-NUCLEOTIDE ADENYLYLTRANSFERASE-RELATED"/>
    <property type="match status" value="1"/>
</dbReference>
<dbReference type="EMBL" id="CP013729">
    <property type="protein sequence ID" value="ALV07925.1"/>
    <property type="molecule type" value="Genomic_DNA"/>
</dbReference>
<proteinExistence type="inferred from homology"/>
<dbReference type="CDD" id="cd02165">
    <property type="entry name" value="NMNAT"/>
    <property type="match status" value="1"/>
</dbReference>
<dbReference type="NCBIfam" id="NF000840">
    <property type="entry name" value="PRK00071.1-3"/>
    <property type="match status" value="1"/>
</dbReference>
<comment type="similarity">
    <text evidence="3 11">Belongs to the NadD family.</text>
</comment>
<dbReference type="HAMAP" id="MF_00244">
    <property type="entry name" value="NaMN_adenylyltr"/>
    <property type="match status" value="1"/>
</dbReference>
<keyword evidence="9 11" id="KW-0520">NAD</keyword>
<dbReference type="GO" id="GO:0004515">
    <property type="term" value="F:nicotinate-nucleotide adenylyltransferase activity"/>
    <property type="evidence" value="ECO:0007669"/>
    <property type="project" value="UniProtKB-UniRule"/>
</dbReference>
<gene>
    <name evidence="11" type="primary">nadD</name>
    <name evidence="12" type="ORF">RD2015_3468</name>
</gene>
<evidence type="ECO:0000256" key="5">
    <source>
        <dbReference type="ARBA" id="ARBA00022679"/>
    </source>
</evidence>
<dbReference type="NCBIfam" id="TIGR00482">
    <property type="entry name" value="nicotinate (nicotinamide) nucleotide adenylyltransferase"/>
    <property type="match status" value="1"/>
</dbReference>
<evidence type="ECO:0000256" key="9">
    <source>
        <dbReference type="ARBA" id="ARBA00023027"/>
    </source>
</evidence>
<dbReference type="AlphaFoldDB" id="A0A0U3E3Y6"/>
<keyword evidence="7 11" id="KW-0547">Nucleotide-binding</keyword>
<evidence type="ECO:0000256" key="1">
    <source>
        <dbReference type="ARBA" id="ARBA00002324"/>
    </source>
</evidence>
<evidence type="ECO:0000256" key="4">
    <source>
        <dbReference type="ARBA" id="ARBA00022642"/>
    </source>
</evidence>
<dbReference type="InterPro" id="IPR005248">
    <property type="entry name" value="NadD/NMNAT"/>
</dbReference>
<evidence type="ECO:0000313" key="12">
    <source>
        <dbReference type="EMBL" id="ALV07925.1"/>
    </source>
</evidence>
<evidence type="ECO:0000256" key="10">
    <source>
        <dbReference type="ARBA" id="ARBA00048721"/>
    </source>
</evidence>
<dbReference type="KEGG" id="rdp:RD2015_3468"/>
<dbReference type="UniPathway" id="UPA00253">
    <property type="reaction ID" value="UER00332"/>
</dbReference>
<dbReference type="Proteomes" id="UP000060699">
    <property type="component" value="Chromosome"/>
</dbReference>
<comment type="catalytic activity">
    <reaction evidence="10 11">
        <text>nicotinate beta-D-ribonucleotide + ATP + H(+) = deamido-NAD(+) + diphosphate</text>
        <dbReference type="Rhea" id="RHEA:22860"/>
        <dbReference type="ChEBI" id="CHEBI:15378"/>
        <dbReference type="ChEBI" id="CHEBI:30616"/>
        <dbReference type="ChEBI" id="CHEBI:33019"/>
        <dbReference type="ChEBI" id="CHEBI:57502"/>
        <dbReference type="ChEBI" id="CHEBI:58437"/>
        <dbReference type="EC" id="2.7.7.18"/>
    </reaction>
</comment>
<name>A0A0U3E3Y6_9BURK</name>
<evidence type="ECO:0000256" key="8">
    <source>
        <dbReference type="ARBA" id="ARBA00022840"/>
    </source>
</evidence>
<keyword evidence="4 11" id="KW-0662">Pyridine nucleotide biosynthesis</keyword>
<evidence type="ECO:0000256" key="11">
    <source>
        <dbReference type="HAMAP-Rule" id="MF_00244"/>
    </source>
</evidence>
<dbReference type="SUPFAM" id="SSF52374">
    <property type="entry name" value="Nucleotidylyl transferase"/>
    <property type="match status" value="1"/>
</dbReference>
<dbReference type="PANTHER" id="PTHR39321:SF3">
    <property type="entry name" value="PHOSPHOPANTETHEINE ADENYLYLTRANSFERASE"/>
    <property type="match status" value="1"/>
</dbReference>
<dbReference type="InterPro" id="IPR004821">
    <property type="entry name" value="Cyt_trans-like"/>
</dbReference>
<evidence type="ECO:0000256" key="6">
    <source>
        <dbReference type="ARBA" id="ARBA00022695"/>
    </source>
</evidence>
<protein>
    <recommendedName>
        <fullName evidence="11">Probable nicotinate-nucleotide adenylyltransferase</fullName>
        <ecNumber evidence="11">2.7.7.18</ecNumber>
    </recommendedName>
    <alternativeName>
        <fullName evidence="11">Deamido-NAD(+) diphosphorylase</fullName>
    </alternativeName>
    <alternativeName>
        <fullName evidence="11">Deamido-NAD(+) pyrophosphorylase</fullName>
    </alternativeName>
    <alternativeName>
        <fullName evidence="11">Nicotinate mononucleotide adenylyltransferase</fullName>
        <shortName evidence="11">NaMN adenylyltransferase</shortName>
    </alternativeName>
</protein>
<keyword evidence="6 11" id="KW-0548">Nucleotidyltransferase</keyword>
<comment type="pathway">
    <text evidence="2 11">Cofactor biosynthesis; NAD(+) biosynthesis; deamido-NAD(+) from nicotinate D-ribonucleotide: step 1/1.</text>
</comment>
<evidence type="ECO:0000313" key="13">
    <source>
        <dbReference type="Proteomes" id="UP000060699"/>
    </source>
</evidence>
<reference evidence="12 13" key="1">
    <citation type="submission" date="2015-12" db="EMBL/GenBank/DDBJ databases">
        <title>Complete genome of Roseateles depolymerans KCTC 42856.</title>
        <authorList>
            <person name="Kim K.M."/>
        </authorList>
    </citation>
    <scope>NUCLEOTIDE SEQUENCE [LARGE SCALE GENOMIC DNA]</scope>
    <source>
        <strain evidence="12 13">KCTC 42856</strain>
    </source>
</reference>
<keyword evidence="13" id="KW-1185">Reference proteome</keyword>
<keyword evidence="5 11" id="KW-0808">Transferase</keyword>
<dbReference type="EC" id="2.7.7.18" evidence="11"/>
<organism evidence="12 13">
    <name type="scientific">Roseateles depolymerans</name>
    <dbReference type="NCBI Taxonomy" id="76731"/>
    <lineage>
        <taxon>Bacteria</taxon>
        <taxon>Pseudomonadati</taxon>
        <taxon>Pseudomonadota</taxon>
        <taxon>Betaproteobacteria</taxon>
        <taxon>Burkholderiales</taxon>
        <taxon>Sphaerotilaceae</taxon>
        <taxon>Roseateles</taxon>
    </lineage>
</organism>
<dbReference type="Gene3D" id="3.40.50.620">
    <property type="entry name" value="HUPs"/>
    <property type="match status" value="1"/>
</dbReference>
<keyword evidence="8 11" id="KW-0067">ATP-binding</keyword>
<sequence length="223" mass="24473">MVLTGTDAPTGPLPGGAVEREKGPQPGRQVGWFGGSFDPVHLAHRTLAQAALDQLALDEVRWVVAGQPWQKAGRELAAPEHRAAMVRLMIEDQPRFVLDDSELRRTGPSYTLESVSAWQAQHPADQLWLILGQDQLAGLPTWRGWDDLIGRVGLAVAARGSDEVKAPAALLDRPHRLVRLQMPALEWSSTEVRRRAASGGDVRPVVGEKVAGYIDLHRLYSEH</sequence>
<evidence type="ECO:0000256" key="7">
    <source>
        <dbReference type="ARBA" id="ARBA00022741"/>
    </source>
</evidence>
<dbReference type="GO" id="GO:0005524">
    <property type="term" value="F:ATP binding"/>
    <property type="evidence" value="ECO:0007669"/>
    <property type="project" value="UniProtKB-KW"/>
</dbReference>
<evidence type="ECO:0000256" key="2">
    <source>
        <dbReference type="ARBA" id="ARBA00005019"/>
    </source>
</evidence>
<evidence type="ECO:0000256" key="3">
    <source>
        <dbReference type="ARBA" id="ARBA00009014"/>
    </source>
</evidence>